<sequence length="274" mass="29917">MSNTQKKQAQANQNKSAVKPVANQPKYVKPPKPKGLVPASYKPKQNTKPELVSDNLEHLFRGFCGLYDLGNGVCVAVRKINPEKDTRAIFVHSAPQGNILSCAPKDMYVLVRQLHMPRFESGLSEGSNKRAIQEFFFHILNDALIAQGVKEPPHAPVVKLVEAPVAHVVKTEQKAMAHADDATLSVILAGTPGKYVLGKGEDRIVLAVYEIHPRRLGKGHKTAVLAVEVMEINSKHPLFGKVAKGTFVPHDLITNGKTLNHAGCQALLAFLKPK</sequence>
<reference evidence="2 3" key="1">
    <citation type="journal article" date="2016" name="Environ. Microbiol.">
        <title>Genomic resolution of a cold subsurface aquifer community provides metabolic insights for novel microbes adapted to high CO concentrations.</title>
        <authorList>
            <person name="Probst A.J."/>
            <person name="Castelle C.J."/>
            <person name="Singh A."/>
            <person name="Brown C.T."/>
            <person name="Anantharaman K."/>
            <person name="Sharon I."/>
            <person name="Hug L.A."/>
            <person name="Burstein D."/>
            <person name="Emerson J.B."/>
            <person name="Thomas B.C."/>
            <person name="Banfield J.F."/>
        </authorList>
    </citation>
    <scope>NUCLEOTIDE SEQUENCE [LARGE SCALE GENOMIC DNA]</scope>
    <source>
        <strain evidence="2">CG1_02_43_90</strain>
    </source>
</reference>
<comment type="caution">
    <text evidence="2">The sequence shown here is derived from an EMBL/GenBank/DDBJ whole genome shotgun (WGS) entry which is preliminary data.</text>
</comment>
<feature type="compositionally biased region" description="Low complexity" evidence="1">
    <location>
        <begin position="1"/>
        <end position="17"/>
    </location>
</feature>
<organism evidence="2 3">
    <name type="scientific">Candidatus Nomurabacteria bacterium CG1_02_43_90</name>
    <dbReference type="NCBI Taxonomy" id="1805281"/>
    <lineage>
        <taxon>Bacteria</taxon>
        <taxon>Candidatus Nomuraibacteriota</taxon>
    </lineage>
</organism>
<evidence type="ECO:0000313" key="3">
    <source>
        <dbReference type="Proteomes" id="UP000181992"/>
    </source>
</evidence>
<feature type="region of interest" description="Disordered" evidence="1">
    <location>
        <begin position="1"/>
        <end position="48"/>
    </location>
</feature>
<evidence type="ECO:0000256" key="1">
    <source>
        <dbReference type="SAM" id="MobiDB-lite"/>
    </source>
</evidence>
<dbReference type="AlphaFoldDB" id="A0A1J4V6L2"/>
<dbReference type="Proteomes" id="UP000181992">
    <property type="component" value="Unassembled WGS sequence"/>
</dbReference>
<accession>A0A1J4V6L2</accession>
<name>A0A1J4V6L2_9BACT</name>
<dbReference type="EMBL" id="MNVN01000018">
    <property type="protein sequence ID" value="OIO30437.1"/>
    <property type="molecule type" value="Genomic_DNA"/>
</dbReference>
<proteinExistence type="predicted"/>
<evidence type="ECO:0000313" key="2">
    <source>
        <dbReference type="EMBL" id="OIO30437.1"/>
    </source>
</evidence>
<dbReference type="STRING" id="1805281.AUJ77_03250"/>
<gene>
    <name evidence="2" type="ORF">AUJ77_03250</name>
</gene>
<protein>
    <submittedName>
        <fullName evidence="2">Uncharacterized protein</fullName>
    </submittedName>
</protein>